<dbReference type="AlphaFoldDB" id="A0A0N0I9J7"/>
<comment type="caution">
    <text evidence="9">The sequence shown here is derived from an EMBL/GenBank/DDBJ whole genome shotgun (WGS) entry which is preliminary data.</text>
</comment>
<evidence type="ECO:0000256" key="1">
    <source>
        <dbReference type="ARBA" id="ARBA00022490"/>
    </source>
</evidence>
<evidence type="ECO:0000256" key="5">
    <source>
        <dbReference type="HAMAP-Rule" id="MF_00906"/>
    </source>
</evidence>
<evidence type="ECO:0000256" key="6">
    <source>
        <dbReference type="PIRNR" id="PIRNR010252"/>
    </source>
</evidence>
<organism evidence="9 10">
    <name type="scientific">Moellerella wisconsensis ATCC 35017</name>
    <dbReference type="NCBI Taxonomy" id="1354267"/>
    <lineage>
        <taxon>Bacteria</taxon>
        <taxon>Pseudomonadati</taxon>
        <taxon>Pseudomonadota</taxon>
        <taxon>Gammaproteobacteria</taxon>
        <taxon>Enterobacterales</taxon>
        <taxon>Morganellaceae</taxon>
        <taxon>Moellerella</taxon>
    </lineage>
</organism>
<feature type="domain" description="Cell-division protein ZapC N-terminal" evidence="8">
    <location>
        <begin position="2"/>
        <end position="89"/>
    </location>
</feature>
<dbReference type="HAMAP" id="MF_00906">
    <property type="entry name" value="ZapC"/>
    <property type="match status" value="1"/>
</dbReference>
<comment type="subcellular location">
    <subcellularLocation>
        <location evidence="5 6">Cytoplasm</location>
    </subcellularLocation>
</comment>
<evidence type="ECO:0000256" key="4">
    <source>
        <dbReference type="ARBA" id="ARBA00023306"/>
    </source>
</evidence>
<proteinExistence type="inferred from homology"/>
<comment type="subunit">
    <text evidence="5">Interacts directly with FtsZ.</text>
</comment>
<gene>
    <name evidence="5" type="primary">zapC</name>
    <name evidence="9" type="ORF">M992_2434</name>
</gene>
<evidence type="ECO:0000313" key="10">
    <source>
        <dbReference type="Proteomes" id="UP000053226"/>
    </source>
</evidence>
<keyword evidence="3 5" id="KW-0717">Septation</keyword>
<keyword evidence="2 5" id="KW-0132">Cell division</keyword>
<comment type="similarity">
    <text evidence="5 6">Belongs to the ZapC family.</text>
</comment>
<evidence type="ECO:0000256" key="2">
    <source>
        <dbReference type="ARBA" id="ARBA00022618"/>
    </source>
</evidence>
<dbReference type="InterPro" id="IPR048373">
    <property type="entry name" value="ZapC_N"/>
</dbReference>
<dbReference type="Pfam" id="PF21083">
    <property type="entry name" value="ZapC_N"/>
    <property type="match status" value="1"/>
</dbReference>
<keyword evidence="4 5" id="KW-0131">Cell cycle</keyword>
<dbReference type="PIRSF" id="PIRSF010252">
    <property type="entry name" value="ZapC"/>
    <property type="match status" value="1"/>
</dbReference>
<evidence type="ECO:0000259" key="7">
    <source>
        <dbReference type="Pfam" id="PF07126"/>
    </source>
</evidence>
<evidence type="ECO:0000313" key="9">
    <source>
        <dbReference type="EMBL" id="KPD01891.1"/>
    </source>
</evidence>
<evidence type="ECO:0000259" key="8">
    <source>
        <dbReference type="Pfam" id="PF21083"/>
    </source>
</evidence>
<protein>
    <recommendedName>
        <fullName evidence="5 6">Cell division protein ZapC</fullName>
    </recommendedName>
</protein>
<accession>A0A0N0I9J7</accession>
<dbReference type="EMBL" id="LGAA01000026">
    <property type="protein sequence ID" value="KPD01891.1"/>
    <property type="molecule type" value="Genomic_DNA"/>
</dbReference>
<dbReference type="Pfam" id="PF07126">
    <property type="entry name" value="ZapC_C"/>
    <property type="match status" value="1"/>
</dbReference>
<keyword evidence="10" id="KW-1185">Reference proteome</keyword>
<dbReference type="InterPro" id="IPR009809">
    <property type="entry name" value="ZapC"/>
</dbReference>
<dbReference type="Proteomes" id="UP000053226">
    <property type="component" value="Unassembled WGS sequence"/>
</dbReference>
<dbReference type="GO" id="GO:0043093">
    <property type="term" value="P:FtsZ-dependent cytokinesis"/>
    <property type="evidence" value="ECO:0007669"/>
    <property type="project" value="UniProtKB-UniRule"/>
</dbReference>
<dbReference type="GO" id="GO:0000917">
    <property type="term" value="P:division septum assembly"/>
    <property type="evidence" value="ECO:0007669"/>
    <property type="project" value="UniProtKB-KW"/>
</dbReference>
<feature type="domain" description="Cell-division protein ZapC C-terminal" evidence="7">
    <location>
        <begin position="90"/>
        <end position="170"/>
    </location>
</feature>
<reference evidence="9 10" key="1">
    <citation type="submission" date="2015-07" db="EMBL/GenBank/DDBJ databases">
        <title>ATOL: Assembling a taxonomically balanced genome-scale reconstruction of the evolutionary history of the Enterobacteriaceae.</title>
        <authorList>
            <person name="Plunkett G.III."/>
            <person name="Neeno-Eckwall E.C."/>
            <person name="Glasner J.D."/>
            <person name="Perna N.T."/>
        </authorList>
    </citation>
    <scope>NUCLEOTIDE SEQUENCE [LARGE SCALE GENOMIC DNA]</scope>
    <source>
        <strain evidence="9 10">ATCC 35017</strain>
    </source>
</reference>
<dbReference type="RefSeq" id="WP_053908826.1">
    <property type="nucleotide sequence ID" value="NZ_CAWMUS010000026.1"/>
</dbReference>
<evidence type="ECO:0000256" key="3">
    <source>
        <dbReference type="ARBA" id="ARBA00023210"/>
    </source>
</evidence>
<name>A0A0N0I9J7_9GAMM</name>
<comment type="function">
    <text evidence="5 6">Contributes to the efficiency of the cell division process by stabilizing the polymeric form of the cell division protein FtsZ. Acts by promoting interactions between FtsZ protofilaments and suppressing the GTPase activity of FtsZ.</text>
</comment>
<dbReference type="InterPro" id="IPR048372">
    <property type="entry name" value="ZapC_C"/>
</dbReference>
<dbReference type="GO" id="GO:0005737">
    <property type="term" value="C:cytoplasm"/>
    <property type="evidence" value="ECO:0007669"/>
    <property type="project" value="UniProtKB-SubCell"/>
</dbReference>
<sequence length="181" mass="21072">MKIKPDDHWRWYFDKNHDRIMLDLANGMLFRSCFPSKMLTTFARQTAPFTVDDASYYSIFDERARRLNLPNEQHAELVLNSLIALRFLKPQMPKSWYFDVYHQLTEPLLGQLIQVSCKETKKTGIFIVAEAGSSASLCLLAQPQFDLSDRSLTFCDPIKIMNDRMTRYQPQASHLLYGNVI</sequence>
<keyword evidence="1 5" id="KW-0963">Cytoplasm</keyword>
<dbReference type="OrthoDB" id="5765005at2"/>